<protein>
    <recommendedName>
        <fullName evidence="2">CRISPR type III-associated protein domain-containing protein</fullName>
    </recommendedName>
</protein>
<evidence type="ECO:0000313" key="3">
    <source>
        <dbReference type="EMBL" id="OAA26686.1"/>
    </source>
</evidence>
<evidence type="ECO:0000313" key="4">
    <source>
        <dbReference type="Proteomes" id="UP000077339"/>
    </source>
</evidence>
<dbReference type="Pfam" id="PF03787">
    <property type="entry name" value="RAMPs"/>
    <property type="match status" value="1"/>
</dbReference>
<reference evidence="3 4" key="1">
    <citation type="submission" date="2014-02" db="EMBL/GenBank/DDBJ databases">
        <title>Kosmotoga genome sequencing.</title>
        <authorList>
            <person name="Pollo S.M."/>
            <person name="Charchuk R."/>
            <person name="Nesbo C.L."/>
        </authorList>
    </citation>
    <scope>NUCLEOTIDE SEQUENCE [LARGE SCALE GENOMIC DNA]</scope>
    <source>
        <strain evidence="3 4">S304</strain>
    </source>
</reference>
<dbReference type="EMBL" id="JFHK01000032">
    <property type="protein sequence ID" value="OAA26686.1"/>
    <property type="molecule type" value="Genomic_DNA"/>
</dbReference>
<dbReference type="RefSeq" id="WP_084251710.1">
    <property type="nucleotide sequence ID" value="NZ_JFHK01000032.1"/>
</dbReference>
<evidence type="ECO:0000259" key="2">
    <source>
        <dbReference type="Pfam" id="PF03787"/>
    </source>
</evidence>
<keyword evidence="4" id="KW-1185">Reference proteome</keyword>
<comment type="caution">
    <text evidence="3">The sequence shown here is derived from an EMBL/GenBank/DDBJ whole genome shotgun (WGS) entry which is preliminary data.</text>
</comment>
<name>A0A176JTP2_9BACT</name>
<keyword evidence="1" id="KW-0051">Antiviral defense</keyword>
<dbReference type="AlphaFoldDB" id="A0A176JTP2"/>
<sequence length="255" mass="29302">MINPNFSPKNMNIRNPSLYFNKLLSINERNNDPKKISSPENLLHVSKICGTYNKNLLDNLAKRREKVSEFFGEKCLINERLNLQHRLLIGSGNPSIFEVGFTFSRNYGVPIIPGTALKGVLAHYIYEEFPCDHILKKNFKLLFGTDLNGDNNNKGLLIFLDAIPTKYRIGIDIVNNHFQPYYMKEDKPPNDWYNPNPVTYLVVENAKFLFTVLSSEPIRDDLKNSFKTVFLECLQNFGMGAKTSYGYGLFNKSKE</sequence>
<proteinExistence type="predicted"/>
<gene>
    <name evidence="3" type="ORF">AT15_06315</name>
</gene>
<dbReference type="InterPro" id="IPR005537">
    <property type="entry name" value="RAMP_III_fam"/>
</dbReference>
<dbReference type="PANTHER" id="PTHR39965:SF1">
    <property type="entry name" value="CRISPR SYSTEM CMR SUBUNIT CMR6"/>
    <property type="match status" value="1"/>
</dbReference>
<dbReference type="InterPro" id="IPR010172">
    <property type="entry name" value="CRISPR-assoc_prot_TM1791"/>
</dbReference>
<dbReference type="GO" id="GO:0051607">
    <property type="term" value="P:defense response to virus"/>
    <property type="evidence" value="ECO:0007669"/>
    <property type="project" value="UniProtKB-KW"/>
</dbReference>
<feature type="domain" description="CRISPR type III-associated protein" evidence="2">
    <location>
        <begin position="86"/>
        <end position="250"/>
    </location>
</feature>
<dbReference type="NCBIfam" id="TIGR01898">
    <property type="entry name" value="cas_TM1791_cmr6"/>
    <property type="match status" value="1"/>
</dbReference>
<dbReference type="STRING" id="1453497.AT15_06315"/>
<dbReference type="OrthoDB" id="9813956at2"/>
<dbReference type="PATRIC" id="fig|1453497.3.peg.1262"/>
<accession>A0A176JTP2</accession>
<evidence type="ECO:0000256" key="1">
    <source>
        <dbReference type="ARBA" id="ARBA00023118"/>
    </source>
</evidence>
<organism evidence="3 4">
    <name type="scientific">Kosmotoga arenicorallina S304</name>
    <dbReference type="NCBI Taxonomy" id="1453497"/>
    <lineage>
        <taxon>Bacteria</taxon>
        <taxon>Thermotogati</taxon>
        <taxon>Thermotogota</taxon>
        <taxon>Thermotogae</taxon>
        <taxon>Kosmotogales</taxon>
        <taxon>Kosmotogaceae</taxon>
        <taxon>Kosmotoga</taxon>
    </lineage>
</organism>
<dbReference type="PANTHER" id="PTHR39965">
    <property type="entry name" value="CRISPR SYSTEM CMR SUBUNIT CMR6"/>
    <property type="match status" value="1"/>
</dbReference>
<dbReference type="Proteomes" id="UP000077339">
    <property type="component" value="Unassembled WGS sequence"/>
</dbReference>